<reference evidence="10 11" key="1">
    <citation type="submission" date="2019-03" db="EMBL/GenBank/DDBJ databases">
        <title>Genomic Encyclopedia of Archaeal and Bacterial Type Strains, Phase II (KMG-II): from individual species to whole genera.</title>
        <authorList>
            <person name="Goeker M."/>
        </authorList>
    </citation>
    <scope>NUCLEOTIDE SEQUENCE [LARGE SCALE GENOMIC DNA]</scope>
    <source>
        <strain evidence="10 11">DSM 28323</strain>
    </source>
</reference>
<evidence type="ECO:0000313" key="10">
    <source>
        <dbReference type="EMBL" id="TDO29138.1"/>
    </source>
</evidence>
<feature type="domain" description="Nitroreductase" evidence="9">
    <location>
        <begin position="11"/>
        <end position="172"/>
    </location>
</feature>
<dbReference type="GO" id="GO:0016491">
    <property type="term" value="F:oxidoreductase activity"/>
    <property type="evidence" value="ECO:0007669"/>
    <property type="project" value="UniProtKB-UniRule"/>
</dbReference>
<sequence length="194" mass="22041">MQPIHTLKQVIRERRSIKPTSMNGKKISDASIYQLLELADWAPTHAKTEPWRFIVFTENSLQSFCQQHADLYKEHTDPEKFTTAKYQGIIHNGEKVSHLIVVYMKRQPTKKIPLVEEIAATAAAMEHILLGAQALGISCLWSTGGMTHHESMKQMLGLAEDDMVMGLLYLGYTDEPLSEGKRNIPLSEKISWHK</sequence>
<dbReference type="EC" id="1.-.-.-" evidence="7"/>
<evidence type="ECO:0000256" key="4">
    <source>
        <dbReference type="ARBA" id="ARBA00022857"/>
    </source>
</evidence>
<accession>A0A4V3C5A7</accession>
<dbReference type="Gene3D" id="3.40.109.10">
    <property type="entry name" value="NADH Oxidase"/>
    <property type="match status" value="1"/>
</dbReference>
<dbReference type="Pfam" id="PF00881">
    <property type="entry name" value="Nitroreductase"/>
    <property type="match status" value="1"/>
</dbReference>
<evidence type="ECO:0000256" key="2">
    <source>
        <dbReference type="ARBA" id="ARBA00022630"/>
    </source>
</evidence>
<dbReference type="InterPro" id="IPR026021">
    <property type="entry name" value="YdjA-like"/>
</dbReference>
<dbReference type="PIRSF" id="PIRSF000232">
    <property type="entry name" value="YdjA"/>
    <property type="match status" value="1"/>
</dbReference>
<dbReference type="InterPro" id="IPR052530">
    <property type="entry name" value="NAD(P)H_nitroreductase"/>
</dbReference>
<dbReference type="Proteomes" id="UP000295741">
    <property type="component" value="Unassembled WGS sequence"/>
</dbReference>
<dbReference type="EMBL" id="SNWP01000010">
    <property type="protein sequence ID" value="TDO29138.1"/>
    <property type="molecule type" value="Genomic_DNA"/>
</dbReference>
<evidence type="ECO:0000256" key="6">
    <source>
        <dbReference type="ARBA" id="ARBA00023027"/>
    </source>
</evidence>
<keyword evidence="11" id="KW-1185">Reference proteome</keyword>
<feature type="binding site" evidence="8">
    <location>
        <position position="45"/>
    </location>
    <ligand>
        <name>FMN</name>
        <dbReference type="ChEBI" id="CHEBI:58210"/>
        <note>ligand shared between dimeric partners</note>
    </ligand>
</feature>
<evidence type="ECO:0000313" key="11">
    <source>
        <dbReference type="Proteomes" id="UP000295741"/>
    </source>
</evidence>
<keyword evidence="5 7" id="KW-0560">Oxidoreductase</keyword>
<comment type="cofactor">
    <cofactor evidence="8">
        <name>FMN</name>
        <dbReference type="ChEBI" id="CHEBI:58210"/>
    </cofactor>
    <text evidence="8">Binds 1 FMN per subunit.</text>
</comment>
<dbReference type="AlphaFoldDB" id="A0A4V3C5A7"/>
<dbReference type="CDD" id="cd02135">
    <property type="entry name" value="YdjA-like"/>
    <property type="match status" value="1"/>
</dbReference>
<gene>
    <name evidence="10" type="ORF">BC659_1221</name>
</gene>
<dbReference type="RefSeq" id="WP_133473743.1">
    <property type="nucleotide sequence ID" value="NZ_SNWP01000010.1"/>
</dbReference>
<dbReference type="SUPFAM" id="SSF55469">
    <property type="entry name" value="FMN-dependent nitroreductase-like"/>
    <property type="match status" value="1"/>
</dbReference>
<evidence type="ECO:0000256" key="1">
    <source>
        <dbReference type="ARBA" id="ARBA00007118"/>
    </source>
</evidence>
<evidence type="ECO:0000259" key="9">
    <source>
        <dbReference type="Pfam" id="PF00881"/>
    </source>
</evidence>
<organism evidence="10 11">
    <name type="scientific">Sediminibacterium goheungense</name>
    <dbReference type="NCBI Taxonomy" id="1086393"/>
    <lineage>
        <taxon>Bacteria</taxon>
        <taxon>Pseudomonadati</taxon>
        <taxon>Bacteroidota</taxon>
        <taxon>Chitinophagia</taxon>
        <taxon>Chitinophagales</taxon>
        <taxon>Chitinophagaceae</taxon>
        <taxon>Sediminibacterium</taxon>
    </lineage>
</organism>
<protein>
    <recommendedName>
        <fullName evidence="7">Putative NAD(P)H nitroreductase</fullName>
        <ecNumber evidence="7">1.-.-.-</ecNumber>
    </recommendedName>
</protein>
<comment type="caution">
    <text evidence="10">The sequence shown here is derived from an EMBL/GenBank/DDBJ whole genome shotgun (WGS) entry which is preliminary data.</text>
</comment>
<keyword evidence="6 7" id="KW-0520">NAD</keyword>
<keyword evidence="2 7" id="KW-0285">Flavoprotein</keyword>
<keyword evidence="3 7" id="KW-0288">FMN</keyword>
<keyword evidence="4 7" id="KW-0521">NADP</keyword>
<name>A0A4V3C5A7_9BACT</name>
<dbReference type="OrthoDB" id="9804207at2"/>
<evidence type="ECO:0000256" key="7">
    <source>
        <dbReference type="PIRNR" id="PIRNR000232"/>
    </source>
</evidence>
<dbReference type="PANTHER" id="PTHR43821">
    <property type="entry name" value="NAD(P)H NITROREDUCTASE YDJA-RELATED"/>
    <property type="match status" value="1"/>
</dbReference>
<dbReference type="InterPro" id="IPR029479">
    <property type="entry name" value="Nitroreductase"/>
</dbReference>
<evidence type="ECO:0000256" key="5">
    <source>
        <dbReference type="ARBA" id="ARBA00023002"/>
    </source>
</evidence>
<comment type="similarity">
    <text evidence="1 7">Belongs to the nitroreductase family.</text>
</comment>
<evidence type="ECO:0000256" key="8">
    <source>
        <dbReference type="PIRSR" id="PIRSR000232-1"/>
    </source>
</evidence>
<feature type="binding site" description="in other chain" evidence="8">
    <location>
        <begin position="14"/>
        <end position="16"/>
    </location>
    <ligand>
        <name>FMN</name>
        <dbReference type="ChEBI" id="CHEBI:58210"/>
        <note>ligand shared between dimeric partners</note>
    </ligand>
</feature>
<evidence type="ECO:0000256" key="3">
    <source>
        <dbReference type="ARBA" id="ARBA00022643"/>
    </source>
</evidence>
<proteinExistence type="inferred from homology"/>
<dbReference type="PANTHER" id="PTHR43821:SF1">
    <property type="entry name" value="NAD(P)H NITROREDUCTASE YDJA-RELATED"/>
    <property type="match status" value="1"/>
</dbReference>
<feature type="binding site" description="in other chain" evidence="8">
    <location>
        <begin position="141"/>
        <end position="143"/>
    </location>
    <ligand>
        <name>FMN</name>
        <dbReference type="ChEBI" id="CHEBI:58210"/>
        <note>ligand shared between dimeric partners</note>
    </ligand>
</feature>
<dbReference type="InterPro" id="IPR000415">
    <property type="entry name" value="Nitroreductase-like"/>
</dbReference>